<keyword evidence="1" id="KW-0812">Transmembrane</keyword>
<protein>
    <submittedName>
        <fullName evidence="2">Uncharacterized protein</fullName>
    </submittedName>
</protein>
<evidence type="ECO:0000313" key="3">
    <source>
        <dbReference type="Proteomes" id="UP000326912"/>
    </source>
</evidence>
<evidence type="ECO:0000313" key="2">
    <source>
        <dbReference type="EMBL" id="GER90474.1"/>
    </source>
</evidence>
<dbReference type="RefSeq" id="WP_151758217.1">
    <property type="nucleotide sequence ID" value="NZ_BKZW01000002.1"/>
</dbReference>
<evidence type="ECO:0000256" key="1">
    <source>
        <dbReference type="SAM" id="Phobius"/>
    </source>
</evidence>
<proteinExistence type="predicted"/>
<keyword evidence="3" id="KW-1185">Reference proteome</keyword>
<dbReference type="Proteomes" id="UP000326912">
    <property type="component" value="Unassembled WGS sequence"/>
</dbReference>
<name>A0A5J4KM74_9CHLR</name>
<dbReference type="EMBL" id="BKZW01000002">
    <property type="protein sequence ID" value="GER90474.1"/>
    <property type="molecule type" value="Genomic_DNA"/>
</dbReference>
<reference evidence="2 3" key="1">
    <citation type="submission" date="2019-10" db="EMBL/GenBank/DDBJ databases">
        <title>Dictyobacter vulcani sp. nov., within the class Ktedonobacteria, isolated from soil of volcanic Mt. Zao.</title>
        <authorList>
            <person name="Zheng Y."/>
            <person name="Wang C.M."/>
            <person name="Sakai Y."/>
            <person name="Abe K."/>
            <person name="Yokota A."/>
            <person name="Yabe S."/>
        </authorList>
    </citation>
    <scope>NUCLEOTIDE SEQUENCE [LARGE SCALE GENOMIC DNA]</scope>
    <source>
        <strain evidence="2 3">W12</strain>
    </source>
</reference>
<keyword evidence="1" id="KW-1133">Transmembrane helix</keyword>
<gene>
    <name evidence="2" type="ORF">KDW_46360</name>
</gene>
<feature type="transmembrane region" description="Helical" evidence="1">
    <location>
        <begin position="20"/>
        <end position="42"/>
    </location>
</feature>
<accession>A0A5J4KM74</accession>
<organism evidence="2 3">
    <name type="scientific">Dictyobacter vulcani</name>
    <dbReference type="NCBI Taxonomy" id="2607529"/>
    <lineage>
        <taxon>Bacteria</taxon>
        <taxon>Bacillati</taxon>
        <taxon>Chloroflexota</taxon>
        <taxon>Ktedonobacteria</taxon>
        <taxon>Ktedonobacterales</taxon>
        <taxon>Dictyobacteraceae</taxon>
        <taxon>Dictyobacter</taxon>
    </lineage>
</organism>
<comment type="caution">
    <text evidence="2">The sequence shown here is derived from an EMBL/GenBank/DDBJ whole genome shotgun (WGS) entry which is preliminary data.</text>
</comment>
<sequence>MQEHGVYDVALWRYWPTSDFPYVASISADVVSSALVAALHVMAEHKVKHVARVAVKCPDKSFQRWEQGLNLYYREEVVAHD</sequence>
<dbReference type="AlphaFoldDB" id="A0A5J4KM74"/>
<keyword evidence="1" id="KW-0472">Membrane</keyword>